<name>A0A558GF43_HALVO</name>
<keyword evidence="1" id="KW-0812">Transmembrane</keyword>
<accession>A0A847TS47</accession>
<evidence type="ECO:0000313" key="4">
    <source>
        <dbReference type="Proteomes" id="UP000320212"/>
    </source>
</evidence>
<dbReference type="Proteomes" id="UP000619835">
    <property type="component" value="Unassembled WGS sequence"/>
</dbReference>
<evidence type="ECO:0000313" key="2">
    <source>
        <dbReference type="EMBL" id="NLV03466.1"/>
    </source>
</evidence>
<reference evidence="3 4" key="1">
    <citation type="submission" date="2019-07" db="EMBL/GenBank/DDBJ databases">
        <title>Draft genome sequence of Haloferax volcanii SS0101, isolated from salt farm in Samut Sakhon, Thailand.</title>
        <authorList>
            <person name="Wanthongcharoen S."/>
            <person name="Yamprayoonswat W."/>
            <person name="Ruangsuj P."/>
            <person name="Thongpramul N."/>
            <person name="Jumpathong W."/>
            <person name="Sittihan S."/>
            <person name="Kanjanavas P."/>
            <person name="Yasawong M."/>
        </authorList>
    </citation>
    <scope>NUCLEOTIDE SEQUENCE [LARGE SCALE GENOMIC DNA]</scope>
    <source>
        <strain evidence="3 4">SS0101</strain>
    </source>
</reference>
<evidence type="ECO:0000256" key="1">
    <source>
        <dbReference type="SAM" id="Phobius"/>
    </source>
</evidence>
<reference evidence="2" key="2">
    <citation type="submission" date="2019-12" db="EMBL/GenBank/DDBJ databases">
        <title>Haloferax alexandrinus strain pws11.</title>
        <authorList>
            <person name="Verma D.K."/>
            <person name="Gopal K."/>
            <person name="Prasad E.S."/>
        </authorList>
    </citation>
    <scope>NUCLEOTIDE SEQUENCE</scope>
    <source>
        <strain evidence="2">Pws11</strain>
    </source>
</reference>
<sequence length="60" mass="6066">MNLTTTALSGTLAALVALVAAAASAGFGFVSSPAPGASVWVVLVALTAGYWAVFVRWARR</sequence>
<accession>A0A558GF43</accession>
<dbReference type="AlphaFoldDB" id="A0A558GF43"/>
<keyword evidence="1" id="KW-0472">Membrane</keyword>
<dbReference type="EMBL" id="VMTR01000004">
    <property type="protein sequence ID" value="TVT96356.1"/>
    <property type="molecule type" value="Genomic_DNA"/>
</dbReference>
<comment type="caution">
    <text evidence="3">The sequence shown here is derived from an EMBL/GenBank/DDBJ whole genome shotgun (WGS) entry which is preliminary data.</text>
</comment>
<dbReference type="Proteomes" id="UP000320212">
    <property type="component" value="Unassembled WGS sequence"/>
</dbReference>
<feature type="transmembrane region" description="Helical" evidence="1">
    <location>
        <begin position="37"/>
        <end position="58"/>
    </location>
</feature>
<organism evidence="3 4">
    <name type="scientific">Haloferax volcanii</name>
    <name type="common">Halobacterium volcanii</name>
    <dbReference type="NCBI Taxonomy" id="2246"/>
    <lineage>
        <taxon>Archaea</taxon>
        <taxon>Methanobacteriati</taxon>
        <taxon>Methanobacteriota</taxon>
        <taxon>Stenosarchaea group</taxon>
        <taxon>Halobacteria</taxon>
        <taxon>Halobacteriales</taxon>
        <taxon>Haloferacaceae</taxon>
        <taxon>Haloferax</taxon>
    </lineage>
</organism>
<gene>
    <name evidence="3" type="ORF">FQA18_01250</name>
    <name evidence="2" type="ORF">GOC85_12895</name>
</gene>
<proteinExistence type="predicted"/>
<dbReference type="GeneID" id="301160706"/>
<dbReference type="RefSeq" id="WP_004062982.1">
    <property type="nucleotide sequence ID" value="NZ_CP191799.1"/>
</dbReference>
<evidence type="ECO:0000313" key="3">
    <source>
        <dbReference type="EMBL" id="TVT96356.1"/>
    </source>
</evidence>
<keyword evidence="1" id="KW-1133">Transmembrane helix</keyword>
<dbReference type="EMBL" id="WOWC01000001">
    <property type="protein sequence ID" value="NLV03466.1"/>
    <property type="molecule type" value="Genomic_DNA"/>
</dbReference>
<protein>
    <submittedName>
        <fullName evidence="3">Uncharacterized protein</fullName>
    </submittedName>
</protein>